<evidence type="ECO:0000313" key="1">
    <source>
        <dbReference type="EnsemblPlants" id="OB01G27700.1"/>
    </source>
</evidence>
<dbReference type="PANTHER" id="PTHR33115">
    <property type="entry name" value="ARM REPEAT SUPERFAMILY PROTEIN"/>
    <property type="match status" value="1"/>
</dbReference>
<reference evidence="1" key="1">
    <citation type="journal article" date="2013" name="Nat. Commun.">
        <title>Whole-genome sequencing of Oryza brachyantha reveals mechanisms underlying Oryza genome evolution.</title>
        <authorList>
            <person name="Chen J."/>
            <person name="Huang Q."/>
            <person name="Gao D."/>
            <person name="Wang J."/>
            <person name="Lang Y."/>
            <person name="Liu T."/>
            <person name="Li B."/>
            <person name="Bai Z."/>
            <person name="Luis Goicoechea J."/>
            <person name="Liang C."/>
            <person name="Chen C."/>
            <person name="Zhang W."/>
            <person name="Sun S."/>
            <person name="Liao Y."/>
            <person name="Zhang X."/>
            <person name="Yang L."/>
            <person name="Song C."/>
            <person name="Wang M."/>
            <person name="Shi J."/>
            <person name="Liu G."/>
            <person name="Liu J."/>
            <person name="Zhou H."/>
            <person name="Zhou W."/>
            <person name="Yu Q."/>
            <person name="An N."/>
            <person name="Chen Y."/>
            <person name="Cai Q."/>
            <person name="Wang B."/>
            <person name="Liu B."/>
            <person name="Min J."/>
            <person name="Huang Y."/>
            <person name="Wu H."/>
            <person name="Li Z."/>
            <person name="Zhang Y."/>
            <person name="Yin Y."/>
            <person name="Song W."/>
            <person name="Jiang J."/>
            <person name="Jackson S.A."/>
            <person name="Wing R.A."/>
            <person name="Wang J."/>
            <person name="Chen M."/>
        </authorList>
    </citation>
    <scope>NUCLEOTIDE SEQUENCE [LARGE SCALE GENOMIC DNA]</scope>
    <source>
        <strain evidence="1">cv. IRGC 101232</strain>
    </source>
</reference>
<dbReference type="Proteomes" id="UP000006038">
    <property type="component" value="Chromosome 1"/>
</dbReference>
<accession>J3L0L4</accession>
<dbReference type="HOGENOM" id="CLU_2546221_0_0_1"/>
<evidence type="ECO:0000313" key="2">
    <source>
        <dbReference type="Proteomes" id="UP000006038"/>
    </source>
</evidence>
<dbReference type="PANTHER" id="PTHR33115:SF74">
    <property type="entry name" value="OS01G0524100 PROTEIN"/>
    <property type="match status" value="1"/>
</dbReference>
<sequence>MLATYMKCYGGYVCEAMNMDLVSFAMELARSDSVADRLAGVRVLDRVLRVSNRELALMRIRASADTVGNMVNMLGLKNKTQKE</sequence>
<protein>
    <submittedName>
        <fullName evidence="1">Uncharacterized protein</fullName>
    </submittedName>
</protein>
<dbReference type="EnsemblPlants" id="OB01G27700.1">
    <property type="protein sequence ID" value="OB01G27700.1"/>
    <property type="gene ID" value="OB01G27700"/>
</dbReference>
<keyword evidence="2" id="KW-1185">Reference proteome</keyword>
<reference evidence="1" key="2">
    <citation type="submission" date="2013-04" db="UniProtKB">
        <authorList>
            <consortium name="EnsemblPlants"/>
        </authorList>
    </citation>
    <scope>IDENTIFICATION</scope>
</reference>
<dbReference type="AlphaFoldDB" id="J3L0L4"/>
<name>J3L0L4_ORYBR</name>
<dbReference type="Gramene" id="OB01G27700.1">
    <property type="protein sequence ID" value="OB01G27700.1"/>
    <property type="gene ID" value="OB01G27700"/>
</dbReference>
<proteinExistence type="predicted"/>
<organism evidence="1">
    <name type="scientific">Oryza brachyantha</name>
    <name type="common">malo sina</name>
    <dbReference type="NCBI Taxonomy" id="4533"/>
    <lineage>
        <taxon>Eukaryota</taxon>
        <taxon>Viridiplantae</taxon>
        <taxon>Streptophyta</taxon>
        <taxon>Embryophyta</taxon>
        <taxon>Tracheophyta</taxon>
        <taxon>Spermatophyta</taxon>
        <taxon>Magnoliopsida</taxon>
        <taxon>Liliopsida</taxon>
        <taxon>Poales</taxon>
        <taxon>Poaceae</taxon>
        <taxon>BOP clade</taxon>
        <taxon>Oryzoideae</taxon>
        <taxon>Oryzeae</taxon>
        <taxon>Oryzinae</taxon>
        <taxon>Oryza</taxon>
    </lineage>
</organism>